<dbReference type="PANTHER" id="PTHR30146:SF109">
    <property type="entry name" value="HTH-TYPE TRANSCRIPTIONAL REGULATOR GALS"/>
    <property type="match status" value="1"/>
</dbReference>
<dbReference type="Pfam" id="PF13377">
    <property type="entry name" value="Peripla_BP_3"/>
    <property type="match status" value="1"/>
</dbReference>
<keyword evidence="3" id="KW-0804">Transcription</keyword>
<dbReference type="Gene3D" id="3.40.50.2300">
    <property type="match status" value="2"/>
</dbReference>
<evidence type="ECO:0000313" key="5">
    <source>
        <dbReference type="EMBL" id="MDA4848372.1"/>
    </source>
</evidence>
<dbReference type="EMBL" id="JAPJZH010000022">
    <property type="protein sequence ID" value="MDA4848372.1"/>
    <property type="molecule type" value="Genomic_DNA"/>
</dbReference>
<dbReference type="SUPFAM" id="SSF47413">
    <property type="entry name" value="lambda repressor-like DNA-binding domains"/>
    <property type="match status" value="1"/>
</dbReference>
<comment type="caution">
    <text evidence="5">The sequence shown here is derived from an EMBL/GenBank/DDBJ whole genome shotgun (WGS) entry which is preliminary data.</text>
</comment>
<evidence type="ECO:0000256" key="3">
    <source>
        <dbReference type="ARBA" id="ARBA00023163"/>
    </source>
</evidence>
<evidence type="ECO:0000313" key="6">
    <source>
        <dbReference type="Proteomes" id="UP001148313"/>
    </source>
</evidence>
<evidence type="ECO:0000259" key="4">
    <source>
        <dbReference type="PROSITE" id="PS50932"/>
    </source>
</evidence>
<dbReference type="InterPro" id="IPR010982">
    <property type="entry name" value="Lambda_DNA-bd_dom_sf"/>
</dbReference>
<dbReference type="Proteomes" id="UP001148313">
    <property type="component" value="Unassembled WGS sequence"/>
</dbReference>
<dbReference type="PROSITE" id="PS50932">
    <property type="entry name" value="HTH_LACI_2"/>
    <property type="match status" value="1"/>
</dbReference>
<keyword evidence="6" id="KW-1185">Reference proteome</keyword>
<dbReference type="GO" id="GO:0003677">
    <property type="term" value="F:DNA binding"/>
    <property type="evidence" value="ECO:0007669"/>
    <property type="project" value="UniProtKB-KW"/>
</dbReference>
<organism evidence="5 6">
    <name type="scientific">Hoeflea poritis</name>
    <dbReference type="NCBI Taxonomy" id="2993659"/>
    <lineage>
        <taxon>Bacteria</taxon>
        <taxon>Pseudomonadati</taxon>
        <taxon>Pseudomonadota</taxon>
        <taxon>Alphaproteobacteria</taxon>
        <taxon>Hyphomicrobiales</taxon>
        <taxon>Rhizobiaceae</taxon>
        <taxon>Hoeflea</taxon>
    </lineage>
</organism>
<dbReference type="RefSeq" id="WP_271092233.1">
    <property type="nucleotide sequence ID" value="NZ_JAPJZH010000022.1"/>
</dbReference>
<keyword evidence="1" id="KW-0805">Transcription regulation</keyword>
<name>A0ABT4VUH9_9HYPH</name>
<accession>A0ABT4VUH9</accession>
<evidence type="ECO:0000256" key="2">
    <source>
        <dbReference type="ARBA" id="ARBA00023125"/>
    </source>
</evidence>
<dbReference type="InterPro" id="IPR046335">
    <property type="entry name" value="LacI/GalR-like_sensor"/>
</dbReference>
<dbReference type="SUPFAM" id="SSF53822">
    <property type="entry name" value="Periplasmic binding protein-like I"/>
    <property type="match status" value="1"/>
</dbReference>
<gene>
    <name evidence="5" type="ORF">OOZ53_23645</name>
</gene>
<proteinExistence type="predicted"/>
<dbReference type="Gene3D" id="1.10.260.40">
    <property type="entry name" value="lambda repressor-like DNA-binding domains"/>
    <property type="match status" value="1"/>
</dbReference>
<sequence>MATLADIAKAAGVSSAVVSRVINKDPTLRVGKETRERVLEAITALDYSPNIAAKSLRSARSGLIGILLNDITNPVYTEILRGAQAAAVRNGKALLVFDSAMGEESAQRMATLIAGGALDGLIIQASGEVSDSVIARAAARKVPTVLLQADLELDAHMISLPDEDAARIATRHLIENGHRRIACIATAQGMRFTERRLHGWRSALAAVGLDEAGLIFAPSEIDGGEAALAQLTAQAPDATAIMCFNVLSAIGALRGLNRAGRRVPEDVSLIAIHDVPFADVLSTPLTTVAMPLHEMGSYALDVLSREQAVAGETVVDKAPKLVRRGSVAPASG</sequence>
<dbReference type="PRINTS" id="PR00036">
    <property type="entry name" value="HTHLACI"/>
</dbReference>
<evidence type="ECO:0000256" key="1">
    <source>
        <dbReference type="ARBA" id="ARBA00023015"/>
    </source>
</evidence>
<dbReference type="SMART" id="SM00354">
    <property type="entry name" value="HTH_LACI"/>
    <property type="match status" value="1"/>
</dbReference>
<feature type="domain" description="HTH lacI-type" evidence="4">
    <location>
        <begin position="2"/>
        <end position="58"/>
    </location>
</feature>
<dbReference type="Pfam" id="PF00356">
    <property type="entry name" value="LacI"/>
    <property type="match status" value="1"/>
</dbReference>
<keyword evidence="2 5" id="KW-0238">DNA-binding</keyword>
<dbReference type="CDD" id="cd01392">
    <property type="entry name" value="HTH_LacI"/>
    <property type="match status" value="1"/>
</dbReference>
<protein>
    <submittedName>
        <fullName evidence="5">LacI family DNA-binding transcriptional regulator</fullName>
    </submittedName>
</protein>
<dbReference type="InterPro" id="IPR000843">
    <property type="entry name" value="HTH_LacI"/>
</dbReference>
<dbReference type="InterPro" id="IPR028082">
    <property type="entry name" value="Peripla_BP_I"/>
</dbReference>
<reference evidence="5" key="1">
    <citation type="submission" date="2022-11" db="EMBL/GenBank/DDBJ databases">
        <title>Hoeflea poritis sp. nov., isolated from scleractinian coral Porites lutea.</title>
        <authorList>
            <person name="Zhang G."/>
            <person name="Wei Q."/>
            <person name="Cai L."/>
        </authorList>
    </citation>
    <scope>NUCLEOTIDE SEQUENCE</scope>
    <source>
        <strain evidence="5">E7-10</strain>
    </source>
</reference>
<dbReference type="PANTHER" id="PTHR30146">
    <property type="entry name" value="LACI-RELATED TRANSCRIPTIONAL REPRESSOR"/>
    <property type="match status" value="1"/>
</dbReference>
<dbReference type="CDD" id="cd06267">
    <property type="entry name" value="PBP1_LacI_sugar_binding-like"/>
    <property type="match status" value="1"/>
</dbReference>